<sequence>MAGLFTGTQESKLLPEVQPELPIVPAGNVPKINHVINTQPQGQADEVDLTTETQQLESLERETPPSILDTAIAGFAPTGRDWLRSGMDKLRYDRDPNFTPDEFTDQFFKDWGMQHADEAEYLNKAVNYEDWKSRTERIVSKREDAKALAENPITGIAASLIDIDLPLAAIPYLGWAAKGSRMAQVGVRAAQAATAAGAAYGVNVALEDQSIRSEDERFMDSITFGLGAGLRAIKPVQHLDDAISAELKSLGSTDHLIEPHVQQSLEAAKEDIIKSTSMPISTPSGAPSDIIKKHGWLAELSSSYDKLYYLTQGDNSTIVNRLLTGVHNNGDDVATAQAAYLNNYSWRLAGLEKDLSDAVAEITLVKPNPITRNNGSYGRATQETMEKFQESMQRLDAKVLELTEQLGQVPSDATIKQLINTIETHPSMQRVMRTYIDSGFATRVLDDAKAVGFLEAEGADQIVRRSTYMPVRHSYDRILDAVENRKLGSWDDIAHFYGKQISRIYPELLNPKGNFKLTEKQIGQHFLQTQRDAARNLSEVATTGMTKEQIHDVLTRAGLSNEDASGVTARMFEASKDAQGQPKNLRKRMDWDWNMTYKSSTGKTFGMKDLTDSSTFGNLEEYSRRMAARNGLAQYGIKSEAELDNLLTSYLDKLPKGQDPQKARKFFQAVRDDLLGRPIGEAAPEALRTSQAVADMMLLANSGLYGIIDVATQVYKTGVVRSFPHIYRGLKTAVKGMKGFSTSEAKTLEDIFTGKLIAPSRWKNFMSHYSDGYSVSNGIHEAAQYYSQSTRFLNLSEYLKRFQIGMLMGVYGDVLRGVANGNARDIKYMKNKMKVSDELLSAIQTEWKAKGGNIDSWSNATRVALEQKIFNESDNLAFNIQKGEIPSILEHSTMGKVVFPYMRYAFAMQQKVLRRTLNRDGAVGLALLMAAQMPAAMLVGAAINVRNGKEPDEDLAKMTVKTMSALGSWNYPLEMLIGGVDQSSVTALAPLGKTWNFVSELATGEPDLITLKKNSIANSAILLDALALAFED</sequence>
<dbReference type="Proteomes" id="UP000201630">
    <property type="component" value="Segment"/>
</dbReference>
<gene>
    <name evidence="1" type="ORF">Fri1_48</name>
</gene>
<evidence type="ECO:0000313" key="2">
    <source>
        <dbReference type="Proteomes" id="UP000201630"/>
    </source>
</evidence>
<protein>
    <submittedName>
        <fullName evidence="1">Putative internal virion protein C</fullName>
    </submittedName>
</protein>
<dbReference type="KEGG" id="vg:26630042"/>
<proteinExistence type="predicted"/>
<organism evidence="1 2">
    <name type="scientific">Acinetobacter phage Fri1</name>
    <dbReference type="NCBI Taxonomy" id="1647373"/>
    <lineage>
        <taxon>Viruses</taxon>
        <taxon>Duplodnaviria</taxon>
        <taxon>Heunggongvirae</taxon>
        <taxon>Uroviricota</taxon>
        <taxon>Caudoviricetes</taxon>
        <taxon>Autographivirales</taxon>
        <taxon>Autoscriptoviridae</taxon>
        <taxon>Beijerinckvirinae</taxon>
        <taxon>Friunavirus</taxon>
        <taxon>Friunavirus Fri1</taxon>
    </lineage>
</organism>
<name>A0A0H4TFD0_9CAUD</name>
<dbReference type="GeneID" id="26630042"/>
<dbReference type="EMBL" id="KR149290">
    <property type="protein sequence ID" value="AKQ06853.1"/>
    <property type="molecule type" value="Genomic_DNA"/>
</dbReference>
<dbReference type="RefSeq" id="YP_009203054.1">
    <property type="nucleotide sequence ID" value="NC_028848.1"/>
</dbReference>
<accession>A0A0H4TFD0</accession>
<dbReference type="OrthoDB" id="56at10239"/>
<reference evidence="1 2" key="1">
    <citation type="submission" date="2015-04" db="EMBL/GenBank/DDBJ databases">
        <authorList>
            <person name="Shneider M.M."/>
            <person name="Klumpp J."/>
            <person name="Miroshnikov K.A."/>
            <person name="Leiman P.G."/>
        </authorList>
    </citation>
    <scope>NUCLEOTIDE SEQUENCE [LARGE SCALE GENOMIC DNA]</scope>
</reference>
<evidence type="ECO:0000313" key="1">
    <source>
        <dbReference type="EMBL" id="AKQ06853.1"/>
    </source>
</evidence>
<keyword evidence="2" id="KW-1185">Reference proteome</keyword>